<accession>A0A1U9Z7R0</accession>
<reference evidence="3 4" key="1">
    <citation type="submission" date="2017-03" db="EMBL/GenBank/DDBJ databases">
        <title>Foreign affairs: Plasmid Transfer between Roseobacters and Rhizobia.</title>
        <authorList>
            <person name="Bartling P."/>
            <person name="Bunk B."/>
            <person name="Overmann J."/>
            <person name="Brinkmann H."/>
            <person name="Petersen J."/>
        </authorList>
    </citation>
    <scope>NUCLEOTIDE SEQUENCE [LARGE SCALE GENOMIC DNA]</scope>
    <source>
        <strain evidence="3 4">MACL11</strain>
        <plasmid evidence="4">Plasmid pmm593</plasmid>
    </source>
</reference>
<geneLocation type="plasmid" evidence="4">
    <name>pmm593</name>
</geneLocation>
<proteinExistence type="predicted"/>
<protein>
    <submittedName>
        <fullName evidence="3">Uncharacterized protein</fullName>
    </submittedName>
</protein>
<keyword evidence="4" id="KW-1185">Reference proteome</keyword>
<dbReference type="OrthoDB" id="9810066at2"/>
<dbReference type="eggNOG" id="ENOG5032RN0">
    <property type="taxonomic scope" value="Bacteria"/>
</dbReference>
<dbReference type="Proteomes" id="UP000191135">
    <property type="component" value="Plasmid pMM593"/>
</dbReference>
<feature type="transmembrane region" description="Helical" evidence="2">
    <location>
        <begin position="48"/>
        <end position="68"/>
    </location>
</feature>
<keyword evidence="3" id="KW-0614">Plasmid</keyword>
<evidence type="ECO:0000313" key="4">
    <source>
        <dbReference type="Proteomes" id="UP000191135"/>
    </source>
</evidence>
<feature type="region of interest" description="Disordered" evidence="1">
    <location>
        <begin position="1"/>
        <end position="31"/>
    </location>
</feature>
<dbReference type="AlphaFoldDB" id="A0A1U9Z7R0"/>
<gene>
    <name evidence="3" type="ORF">Mame_04465</name>
</gene>
<keyword evidence="2" id="KW-0812">Transmembrane</keyword>
<organism evidence="3 4">
    <name type="scientific">Martelella mediterranea DSM 17316</name>
    <dbReference type="NCBI Taxonomy" id="1122214"/>
    <lineage>
        <taxon>Bacteria</taxon>
        <taxon>Pseudomonadati</taxon>
        <taxon>Pseudomonadota</taxon>
        <taxon>Alphaproteobacteria</taxon>
        <taxon>Hyphomicrobiales</taxon>
        <taxon>Aurantimonadaceae</taxon>
        <taxon>Martelella</taxon>
    </lineage>
</organism>
<feature type="compositionally biased region" description="Polar residues" evidence="1">
    <location>
        <begin position="1"/>
        <end position="15"/>
    </location>
</feature>
<name>A0A1U9Z7R0_9HYPH</name>
<evidence type="ECO:0000256" key="1">
    <source>
        <dbReference type="SAM" id="MobiDB-lite"/>
    </source>
</evidence>
<sequence length="185" mass="20224">MGKRQTGISSLTEARSPTDRHTPPIRPDGLQLNENRTFQERFWFAERCAWLGFIGFVLLAVLGFTGAGGPFSATTKSSDTATIQLPAVTRWQTSDRMRIDFDQALAGHTVLLSAAFREAFQIESIQPTPMHTELAEGGHKLAIATNGDQRGSLVIDIRAQSPGRKRFAISVDGEAPVQFSTLVLP</sequence>
<evidence type="ECO:0000313" key="3">
    <source>
        <dbReference type="EMBL" id="AQZ53757.1"/>
    </source>
</evidence>
<evidence type="ECO:0000256" key="2">
    <source>
        <dbReference type="SAM" id="Phobius"/>
    </source>
</evidence>
<dbReference type="RefSeq" id="WP_018066903.1">
    <property type="nucleotide sequence ID" value="NZ_AQWH01000029.1"/>
</dbReference>
<dbReference type="EMBL" id="CP020331">
    <property type="protein sequence ID" value="AQZ53757.1"/>
    <property type="molecule type" value="Genomic_DNA"/>
</dbReference>
<keyword evidence="2" id="KW-1133">Transmembrane helix</keyword>
<keyword evidence="2" id="KW-0472">Membrane</keyword>
<dbReference type="KEGG" id="mmed:Mame_04465"/>